<name>A0A2T7UPM6_9RHOB</name>
<keyword evidence="2" id="KW-1185">Reference proteome</keyword>
<sequence>MIQGKLPQEDCTKLVPAPRSIKDAGTVLLIYAAEALSLVTPRRDRQSIILTQMRMLNSGMLQNIAPEAIVAPLITADYDIVDLGILLEDLGYAGDLYALTRPLPRAELVIREVGAACPRLTVRLLEIG</sequence>
<evidence type="ECO:0000313" key="1">
    <source>
        <dbReference type="EMBL" id="PVE46675.1"/>
    </source>
</evidence>
<dbReference type="RefSeq" id="WP_107752938.1">
    <property type="nucleotide sequence ID" value="NZ_QBKF01000008.1"/>
</dbReference>
<evidence type="ECO:0000313" key="2">
    <source>
        <dbReference type="Proteomes" id="UP000244810"/>
    </source>
</evidence>
<gene>
    <name evidence="1" type="ORF">DDE23_16145</name>
</gene>
<proteinExistence type="predicted"/>
<protein>
    <submittedName>
        <fullName evidence="1">Uncharacterized protein</fullName>
    </submittedName>
</protein>
<accession>A0A2T7UPM6</accession>
<dbReference type="EMBL" id="QDDR01000008">
    <property type="protein sequence ID" value="PVE46675.1"/>
    <property type="molecule type" value="Genomic_DNA"/>
</dbReference>
<dbReference type="Proteomes" id="UP000244810">
    <property type="component" value="Unassembled WGS sequence"/>
</dbReference>
<organism evidence="1 2">
    <name type="scientific">Pararhodobacter aggregans</name>
    <dbReference type="NCBI Taxonomy" id="404875"/>
    <lineage>
        <taxon>Bacteria</taxon>
        <taxon>Pseudomonadati</taxon>
        <taxon>Pseudomonadota</taxon>
        <taxon>Alphaproteobacteria</taxon>
        <taxon>Rhodobacterales</taxon>
        <taxon>Paracoccaceae</taxon>
        <taxon>Pararhodobacter</taxon>
    </lineage>
</organism>
<reference evidence="1 2" key="1">
    <citation type="journal article" date="2011" name="Syst. Appl. Microbiol.">
        <title>Defluviimonas denitrificans gen. nov., sp. nov., and Pararhodobacter aggregans gen. nov., sp. nov., non-phototrophic Rhodobacteraceae from the biofilter of a marine aquaculture.</title>
        <authorList>
            <person name="Foesel B.U."/>
            <person name="Drake H.L."/>
            <person name="Schramm A."/>
        </authorList>
    </citation>
    <scope>NUCLEOTIDE SEQUENCE [LARGE SCALE GENOMIC DNA]</scope>
    <source>
        <strain evidence="1 2">D1-19</strain>
    </source>
</reference>
<comment type="caution">
    <text evidence="1">The sequence shown here is derived from an EMBL/GenBank/DDBJ whole genome shotgun (WGS) entry which is preliminary data.</text>
</comment>
<dbReference type="AlphaFoldDB" id="A0A2T7UPM6"/>